<dbReference type="InterPro" id="IPR025164">
    <property type="entry name" value="Toastrack_DUF4097"/>
</dbReference>
<dbReference type="Pfam" id="PF13349">
    <property type="entry name" value="DUF4097"/>
    <property type="match status" value="1"/>
</dbReference>
<organism evidence="2 3">
    <name type="scientific">Ureibacillus sinduriensis BLB-1 = JCM 15800</name>
    <dbReference type="NCBI Taxonomy" id="1384057"/>
    <lineage>
        <taxon>Bacteria</taxon>
        <taxon>Bacillati</taxon>
        <taxon>Bacillota</taxon>
        <taxon>Bacilli</taxon>
        <taxon>Bacillales</taxon>
        <taxon>Caryophanaceae</taxon>
        <taxon>Ureibacillus</taxon>
    </lineage>
</organism>
<keyword evidence="3" id="KW-1185">Reference proteome</keyword>
<protein>
    <recommendedName>
        <fullName evidence="1">DUF4097 domain-containing protein</fullName>
    </recommendedName>
</protein>
<dbReference type="OrthoDB" id="2380881at2"/>
<sequence>MKKLMSLLLIFILGLVVFLFLRPGFEKVTLKEEKEIEIAKIEQLQLLTASADIEIIANAANIVKVELKGDIPKSMKDEYALNLVEEGSRLKISYLSNDNRLKWKFGSEKDVMLQVTLPEKVLKNLIVQTTSGDIVSKDISAQELDFRSTSGNQSIRGLKSNESLAIETVSGDITLKGSETNDFSIDSTSGNVAINSLVSQNGRIDIESGNINMLIEEMIHTMNIETISGDIRSTFERPPESLKIDFKGTSGQAVIKLKKFIYEDNAENKAVGETGDGANLLKVRTTSGDFIAN</sequence>
<dbReference type="RefSeq" id="WP_036201169.1">
    <property type="nucleotide sequence ID" value="NZ_AVCY01000004.1"/>
</dbReference>
<name>A0A0A3IJV5_9BACL</name>
<feature type="domain" description="DUF4097" evidence="1">
    <location>
        <begin position="41"/>
        <end position="290"/>
    </location>
</feature>
<dbReference type="AlphaFoldDB" id="A0A0A3IJV5"/>
<dbReference type="STRING" id="1384057.CD33_12835"/>
<evidence type="ECO:0000259" key="1">
    <source>
        <dbReference type="Pfam" id="PF13349"/>
    </source>
</evidence>
<dbReference type="Proteomes" id="UP000030408">
    <property type="component" value="Unassembled WGS sequence"/>
</dbReference>
<comment type="caution">
    <text evidence="2">The sequence shown here is derived from an EMBL/GenBank/DDBJ whole genome shotgun (WGS) entry which is preliminary data.</text>
</comment>
<gene>
    <name evidence="2" type="ORF">CD33_12835</name>
</gene>
<proteinExistence type="predicted"/>
<evidence type="ECO:0000313" key="3">
    <source>
        <dbReference type="Proteomes" id="UP000030408"/>
    </source>
</evidence>
<dbReference type="eggNOG" id="COG3595">
    <property type="taxonomic scope" value="Bacteria"/>
</dbReference>
<accession>A0A0A3IJV5</accession>
<dbReference type="EMBL" id="JPVO01000052">
    <property type="protein sequence ID" value="KGR75152.1"/>
    <property type="molecule type" value="Genomic_DNA"/>
</dbReference>
<evidence type="ECO:0000313" key="2">
    <source>
        <dbReference type="EMBL" id="KGR75152.1"/>
    </source>
</evidence>
<reference evidence="2 3" key="1">
    <citation type="submission" date="2014-02" db="EMBL/GenBank/DDBJ databases">
        <title>Draft genome sequence of Lysinibacillus sinduriensis JCM 15800.</title>
        <authorList>
            <person name="Zhang F."/>
            <person name="Wang G."/>
            <person name="Zhang L."/>
        </authorList>
    </citation>
    <scope>NUCLEOTIDE SEQUENCE [LARGE SCALE GENOMIC DNA]</scope>
    <source>
        <strain evidence="2 3">JCM 15800</strain>
    </source>
</reference>
<dbReference type="Gene3D" id="2.160.20.120">
    <property type="match status" value="1"/>
</dbReference>